<organism evidence="1 2">
    <name type="scientific">Bacteroides xylanisolvens</name>
    <dbReference type="NCBI Taxonomy" id="371601"/>
    <lineage>
        <taxon>Bacteria</taxon>
        <taxon>Pseudomonadati</taxon>
        <taxon>Bacteroidota</taxon>
        <taxon>Bacteroidia</taxon>
        <taxon>Bacteroidales</taxon>
        <taxon>Bacteroidaceae</taxon>
        <taxon>Bacteroides</taxon>
    </lineage>
</organism>
<evidence type="ECO:0000313" key="2">
    <source>
        <dbReference type="Proteomes" id="UP001197958"/>
    </source>
</evidence>
<reference evidence="1" key="1">
    <citation type="submission" date="2023-08" db="EMBL/GenBank/DDBJ databases">
        <title>Mucin Metabolism Genes Underlie the Key Renovations of Bacteroides xylanisolvens Genomes in Captive Great Apes.</title>
        <authorList>
            <person name="Nishida A.H."/>
        </authorList>
    </citation>
    <scope>NUCLEOTIDE SEQUENCE</scope>
    <source>
        <strain evidence="1">P19.10B</strain>
    </source>
</reference>
<evidence type="ECO:0000313" key="1">
    <source>
        <dbReference type="EMBL" id="MCA4523937.1"/>
    </source>
</evidence>
<evidence type="ECO:0008006" key="3">
    <source>
        <dbReference type="Google" id="ProtNLM"/>
    </source>
</evidence>
<proteinExistence type="predicted"/>
<sequence>MKKYLFLLLPILSFISCSDDEGYFNPILASINDTQWGVTENINELYFQKIESGDGYGCYIAFKAGEFTIKYSSENVQLFSINGTYEYDPPLLMMAISDNKEVQYKIIQNKMELISPNTSLGNHENISFPNTFYRYVK</sequence>
<name>A0AAW4SN17_9BACE</name>
<dbReference type="PROSITE" id="PS51257">
    <property type="entry name" value="PROKAR_LIPOPROTEIN"/>
    <property type="match status" value="1"/>
</dbReference>
<gene>
    <name evidence="1" type="ORF">LDZ35_12035</name>
</gene>
<accession>A0AAW4SN17</accession>
<dbReference type="AlphaFoldDB" id="A0AAW4SN17"/>
<protein>
    <recommendedName>
        <fullName evidence="3">Lipocalin-like domain-containing protein</fullName>
    </recommendedName>
</protein>
<dbReference type="Proteomes" id="UP001197958">
    <property type="component" value="Unassembled WGS sequence"/>
</dbReference>
<dbReference type="EMBL" id="JAIWWW010000025">
    <property type="protein sequence ID" value="MCA4523937.1"/>
    <property type="molecule type" value="Genomic_DNA"/>
</dbReference>
<dbReference type="RefSeq" id="WP_225449609.1">
    <property type="nucleotide sequence ID" value="NZ_JAIWWK010000025.1"/>
</dbReference>
<comment type="caution">
    <text evidence="1">The sequence shown here is derived from an EMBL/GenBank/DDBJ whole genome shotgun (WGS) entry which is preliminary data.</text>
</comment>